<feature type="non-terminal residue" evidence="1">
    <location>
        <position position="1"/>
    </location>
</feature>
<dbReference type="GO" id="GO:0046856">
    <property type="term" value="P:phosphatidylinositol dephosphorylation"/>
    <property type="evidence" value="ECO:0007669"/>
    <property type="project" value="TreeGrafter"/>
</dbReference>
<protein>
    <submittedName>
        <fullName evidence="1">Phosphatidylinositide phosphatase SAC2</fullName>
    </submittedName>
</protein>
<evidence type="ECO:0000313" key="1">
    <source>
        <dbReference type="EMBL" id="TPP66432.1"/>
    </source>
</evidence>
<comment type="caution">
    <text evidence="1">The sequence shown here is derived from an EMBL/GenBank/DDBJ whole genome shotgun (WGS) entry which is preliminary data.</text>
</comment>
<dbReference type="OrthoDB" id="405996at2759"/>
<gene>
    <name evidence="1" type="ORF">FGIG_03344</name>
</gene>
<proteinExistence type="predicted"/>
<dbReference type="EMBL" id="SUNJ01001835">
    <property type="protein sequence ID" value="TPP66432.1"/>
    <property type="molecule type" value="Genomic_DNA"/>
</dbReference>
<dbReference type="Proteomes" id="UP000316759">
    <property type="component" value="Unassembled WGS sequence"/>
</dbReference>
<name>A0A504YWZ3_FASGI</name>
<dbReference type="STRING" id="46835.A0A504YWZ3"/>
<sequence length="164" mass="18843">RNERERAVSIEVFQLASFIPELCNAIGDAISQQYAGTIAMKGDYTRTGERTMNGMMRDGVSSMNRYYLRFRELARQAAIDLFLGHDDSPELVLFRSGAGLKSASLQVREENFKTLIHRCRDMLLKPEEKGLSECLLITYSELHFDPQFVNTLLIVTDQYLHFIR</sequence>
<organism evidence="1 2">
    <name type="scientific">Fasciola gigantica</name>
    <name type="common">Giant liver fluke</name>
    <dbReference type="NCBI Taxonomy" id="46835"/>
    <lineage>
        <taxon>Eukaryota</taxon>
        <taxon>Metazoa</taxon>
        <taxon>Spiralia</taxon>
        <taxon>Lophotrochozoa</taxon>
        <taxon>Platyhelminthes</taxon>
        <taxon>Trematoda</taxon>
        <taxon>Digenea</taxon>
        <taxon>Plagiorchiida</taxon>
        <taxon>Echinostomata</taxon>
        <taxon>Echinostomatoidea</taxon>
        <taxon>Fasciolidae</taxon>
        <taxon>Fasciola</taxon>
    </lineage>
</organism>
<dbReference type="GO" id="GO:0005769">
    <property type="term" value="C:early endosome"/>
    <property type="evidence" value="ECO:0007669"/>
    <property type="project" value="TreeGrafter"/>
</dbReference>
<dbReference type="PANTHER" id="PTHR45662:SF8">
    <property type="entry name" value="PHOSPHATIDYLINOSITIDE PHOSPHATASE SAC2"/>
    <property type="match status" value="1"/>
</dbReference>
<dbReference type="GO" id="GO:0043812">
    <property type="term" value="F:phosphatidylinositol-4-phosphate phosphatase activity"/>
    <property type="evidence" value="ECO:0007669"/>
    <property type="project" value="TreeGrafter"/>
</dbReference>
<keyword evidence="2" id="KW-1185">Reference proteome</keyword>
<accession>A0A504YWZ3</accession>
<evidence type="ECO:0000313" key="2">
    <source>
        <dbReference type="Proteomes" id="UP000316759"/>
    </source>
</evidence>
<reference evidence="1 2" key="1">
    <citation type="submission" date="2019-04" db="EMBL/GenBank/DDBJ databases">
        <title>Annotation for the trematode Fasciola gigantica.</title>
        <authorList>
            <person name="Choi Y.-J."/>
        </authorList>
    </citation>
    <scope>NUCLEOTIDE SEQUENCE [LARGE SCALE GENOMIC DNA]</scope>
    <source>
        <strain evidence="1">Uganda_cow_1</strain>
    </source>
</reference>
<dbReference type="AlphaFoldDB" id="A0A504YWZ3"/>
<dbReference type="GO" id="GO:2001135">
    <property type="term" value="P:regulation of endocytic recycling"/>
    <property type="evidence" value="ECO:0007669"/>
    <property type="project" value="TreeGrafter"/>
</dbReference>
<dbReference type="GO" id="GO:0045334">
    <property type="term" value="C:clathrin-coated endocytic vesicle"/>
    <property type="evidence" value="ECO:0007669"/>
    <property type="project" value="TreeGrafter"/>
</dbReference>
<dbReference type="PANTHER" id="PTHR45662">
    <property type="entry name" value="PHOSPHATIDYLINOSITIDE PHOSPHATASE SAC1"/>
    <property type="match status" value="1"/>
</dbReference>